<dbReference type="AlphaFoldDB" id="A0A060T3W2"/>
<proteinExistence type="predicted"/>
<dbReference type="EMBL" id="HG937691">
    <property type="protein sequence ID" value="CDP33871.1"/>
    <property type="molecule type" value="Genomic_DNA"/>
</dbReference>
<reference evidence="2" key="2">
    <citation type="submission" date="2014-06" db="EMBL/GenBank/DDBJ databases">
        <title>The complete genome of Blastobotrys (Arxula) adeninivorans LS3 - a yeast of biotechnological interest.</title>
        <authorList>
            <person name="Kunze G."/>
            <person name="Gaillardin C."/>
            <person name="Czernicka M."/>
            <person name="Durrens P."/>
            <person name="Martin T."/>
            <person name="Boer E."/>
            <person name="Gabaldon T."/>
            <person name="Cruz J."/>
            <person name="Talla E."/>
            <person name="Marck C."/>
            <person name="Goffeau A."/>
            <person name="Barbe V."/>
            <person name="Baret P."/>
            <person name="Baronian K."/>
            <person name="Beier S."/>
            <person name="Bleykasten C."/>
            <person name="Bode R."/>
            <person name="Casaregola S."/>
            <person name="Despons L."/>
            <person name="Fairhead C."/>
            <person name="Giersberg M."/>
            <person name="Gierski P."/>
            <person name="Hahnel U."/>
            <person name="Hartmann A."/>
            <person name="Jankowska D."/>
            <person name="Jubin C."/>
            <person name="Jung P."/>
            <person name="Lafontaine I."/>
            <person name="Leh-Louis V."/>
            <person name="Lemaire M."/>
            <person name="Marcet-Houben M."/>
            <person name="Mascher M."/>
            <person name="Morel G."/>
            <person name="Richard G.-F."/>
            <person name="Riechen J."/>
            <person name="Sacerdot C."/>
            <person name="Sarkar A."/>
            <person name="Savel G."/>
            <person name="Schacherer J."/>
            <person name="Sherman D."/>
            <person name="Straub M.-L."/>
            <person name="Stein N."/>
            <person name="Thierry A."/>
            <person name="Trautwein-Schult A."/>
            <person name="Westhof E."/>
            <person name="Worch S."/>
            <person name="Dujon B."/>
            <person name="Souciet J.-L."/>
            <person name="Wincker P."/>
            <person name="Scholz U."/>
            <person name="Neuveglise N."/>
        </authorList>
    </citation>
    <scope>NUCLEOTIDE SEQUENCE</scope>
    <source>
        <strain evidence="2">LS3</strain>
    </source>
</reference>
<evidence type="ECO:0000256" key="1">
    <source>
        <dbReference type="SAM" id="MobiDB-lite"/>
    </source>
</evidence>
<protein>
    <submittedName>
        <fullName evidence="2">ARAD1A19382p</fullName>
    </submittedName>
</protein>
<feature type="compositionally biased region" description="Low complexity" evidence="1">
    <location>
        <begin position="55"/>
        <end position="66"/>
    </location>
</feature>
<gene>
    <name evidence="2" type="ORF">GNLVRS02_ARAD1A19382g</name>
</gene>
<organism evidence="2">
    <name type="scientific">Blastobotrys adeninivorans</name>
    <name type="common">Yeast</name>
    <name type="synonym">Arxula adeninivorans</name>
    <dbReference type="NCBI Taxonomy" id="409370"/>
    <lineage>
        <taxon>Eukaryota</taxon>
        <taxon>Fungi</taxon>
        <taxon>Dikarya</taxon>
        <taxon>Ascomycota</taxon>
        <taxon>Saccharomycotina</taxon>
        <taxon>Dipodascomycetes</taxon>
        <taxon>Dipodascales</taxon>
        <taxon>Trichomonascaceae</taxon>
        <taxon>Blastobotrys</taxon>
    </lineage>
</organism>
<reference evidence="2" key="1">
    <citation type="submission" date="2014-02" db="EMBL/GenBank/DDBJ databases">
        <authorList>
            <person name="Genoscope - CEA"/>
        </authorList>
    </citation>
    <scope>NUCLEOTIDE SEQUENCE</scope>
    <source>
        <strain evidence="2">LS3</strain>
    </source>
</reference>
<sequence>MDRREDGREDRRNELVHGKVKDIYITDWSYSPHFWTNVAPKDPKGPNGCEGTGGTQQSSSGKQGRQRGLLSLRDVCAKTIALDADRLSRETLEACTWQGVWKHVWKWVCEYENDSHTVFSAFAARFGGDGDFVCHPDHYITGDNARQTSLRNRVCRKGHRVELVPEQAITPTLAGSINETCRGFECITLVDLSGVCGLESIEWPSVYSSLMELPNLRGLDVSKRRRHQGGNVPLSTVRAWAIAMEYRWTKLAMLCMSGHNVDEDTVDRLLKTRASLEYVEVDGYGHQQQQEEEQDRAAKLGWVRHDRLVRHALSRKLIYLDRRAKTDPQAVRHRVRDETGHRAIVLELIGAPDWAHTRKISPRGQGYLRTVRDHGQTQSDRSMVKRPMRPLAAARGGRQGAKLDRNGNLI</sequence>
<accession>A0A060T3W2</accession>
<evidence type="ECO:0000313" key="2">
    <source>
        <dbReference type="EMBL" id="CDP33871.1"/>
    </source>
</evidence>
<name>A0A060T3W2_BLAAD</name>
<feature type="region of interest" description="Disordered" evidence="1">
    <location>
        <begin position="39"/>
        <end position="66"/>
    </location>
</feature>